<evidence type="ECO:0000313" key="2">
    <source>
        <dbReference type="EMBL" id="SDS53088.1"/>
    </source>
</evidence>
<evidence type="ECO:0000256" key="1">
    <source>
        <dbReference type="SAM" id="SignalP"/>
    </source>
</evidence>
<dbReference type="Proteomes" id="UP000243359">
    <property type="component" value="Chromosome I"/>
</dbReference>
<proteinExistence type="predicted"/>
<evidence type="ECO:0000313" key="3">
    <source>
        <dbReference type="Proteomes" id="UP000243359"/>
    </source>
</evidence>
<dbReference type="EMBL" id="LT629751">
    <property type="protein sequence ID" value="SDS53088.1"/>
    <property type="molecule type" value="Genomic_DNA"/>
</dbReference>
<accession>A0A1H1SYW6</accession>
<dbReference type="AlphaFoldDB" id="A0A1H1SYW6"/>
<organism evidence="2 3">
    <name type="scientific">Pseudomonas oryzae</name>
    <dbReference type="NCBI Taxonomy" id="1392877"/>
    <lineage>
        <taxon>Bacteria</taxon>
        <taxon>Pseudomonadati</taxon>
        <taxon>Pseudomonadota</taxon>
        <taxon>Gammaproteobacteria</taxon>
        <taxon>Pseudomonadales</taxon>
        <taxon>Pseudomonadaceae</taxon>
        <taxon>Pseudomonas</taxon>
    </lineage>
</organism>
<keyword evidence="3" id="KW-1185">Reference proteome</keyword>
<sequence>MNTYGRFVRSLLAGGLVVGLVACAQQPPAPSAPGTAAAGDWQQRCGLMQQQCLAMGAANTPEERQKLMEQHWQLMQENHMAMGTCPMGMMGAGMGPGMMHDQGMGPGMGTMGPGMGPMAGSLTAEQLDQRILHVEAMLKQLKEQRARMGK</sequence>
<reference evidence="3" key="1">
    <citation type="submission" date="2016-10" db="EMBL/GenBank/DDBJ databases">
        <authorList>
            <person name="Varghese N."/>
            <person name="Submissions S."/>
        </authorList>
    </citation>
    <scope>NUCLEOTIDE SEQUENCE [LARGE SCALE GENOMIC DNA]</scope>
    <source>
        <strain evidence="3">KCTC 32247</strain>
    </source>
</reference>
<gene>
    <name evidence="2" type="ORF">SAMN05216221_2023</name>
</gene>
<name>A0A1H1SYW6_9PSED</name>
<dbReference type="PROSITE" id="PS51257">
    <property type="entry name" value="PROKAR_LIPOPROTEIN"/>
    <property type="match status" value="1"/>
</dbReference>
<dbReference type="RefSeq" id="WP_090352246.1">
    <property type="nucleotide sequence ID" value="NZ_LT629751.1"/>
</dbReference>
<dbReference type="STRING" id="1392877.SAMN05216221_2023"/>
<feature type="chain" id="PRO_5009260546" description="DUF305 domain-containing protein" evidence="1">
    <location>
        <begin position="25"/>
        <end position="150"/>
    </location>
</feature>
<feature type="signal peptide" evidence="1">
    <location>
        <begin position="1"/>
        <end position="24"/>
    </location>
</feature>
<evidence type="ECO:0008006" key="4">
    <source>
        <dbReference type="Google" id="ProtNLM"/>
    </source>
</evidence>
<protein>
    <recommendedName>
        <fullName evidence="4">DUF305 domain-containing protein</fullName>
    </recommendedName>
</protein>
<keyword evidence="1" id="KW-0732">Signal</keyword>